<sequence>MDSLGSLGTQDSRAGPALLVWQDPREKRVTWDLRGHLVYQAQWCSKRA</sequence>
<gene>
    <name evidence="1" type="primary">COL22A1</name>
</gene>
<dbReference type="AlphaFoldDB" id="L8EAR4"/>
<dbReference type="EMBL" id="HF584374">
    <property type="protein sequence ID" value="CCQ43871.1"/>
    <property type="molecule type" value="Genomic_DNA"/>
</dbReference>
<dbReference type="OrthoDB" id="10256829at2759"/>
<name>L8EAR4_HUMAN</name>
<proteinExistence type="predicted"/>
<reference evidence="1" key="1">
    <citation type="journal article" date="2013" name="PLoS ONE">
        <title>Direct detection of alternative open reading frames translation products in human significantly expands the proteome.</title>
        <authorList>
            <person name="Vanderperre B."/>
            <person name="Lucier J.-F."/>
            <person name="Motard J."/>
            <person name="Tremblay G."/>
            <person name="Vanderperre S."/>
            <person name="Wisztorski M."/>
            <person name="Salzet M."/>
            <person name="Boisvert F.-M."/>
            <person name="Roucou X."/>
        </authorList>
    </citation>
    <scope>NUCLEOTIDE SEQUENCE</scope>
</reference>
<organism evidence="1">
    <name type="scientific">Homo sapiens</name>
    <name type="common">Human</name>
    <dbReference type="NCBI Taxonomy" id="9606"/>
    <lineage>
        <taxon>Eukaryota</taxon>
        <taxon>Metazoa</taxon>
        <taxon>Chordata</taxon>
        <taxon>Craniata</taxon>
        <taxon>Vertebrata</taxon>
        <taxon>Euteleostomi</taxon>
        <taxon>Mammalia</taxon>
        <taxon>Eutheria</taxon>
        <taxon>Euarchontoglires</taxon>
        <taxon>Primates</taxon>
        <taxon>Haplorrhini</taxon>
        <taxon>Catarrhini</taxon>
        <taxon>Hominidae</taxon>
        <taxon>Homo</taxon>
    </lineage>
</organism>
<dbReference type="ChiTaRS" id="COL22A1">
    <property type="organism name" value="human"/>
</dbReference>
<protein>
    <submittedName>
        <fullName evidence="1">Alternative protein COL22A1</fullName>
    </submittedName>
</protein>
<evidence type="ECO:0000313" key="1">
    <source>
        <dbReference type="EMBL" id="CCQ43871.1"/>
    </source>
</evidence>
<accession>L8EAR4</accession>